<gene>
    <name evidence="4" type="primary">LOC116288650</name>
</gene>
<dbReference type="RefSeq" id="XP_031551338.1">
    <property type="nucleotide sequence ID" value="XM_031695478.1"/>
</dbReference>
<dbReference type="AlphaFoldDB" id="A0A6P8H7W3"/>
<dbReference type="KEGG" id="aten:116288650"/>
<dbReference type="Proteomes" id="UP000515163">
    <property type="component" value="Unplaced"/>
</dbReference>
<evidence type="ECO:0000313" key="4">
    <source>
        <dbReference type="RefSeq" id="XP_031551338.1"/>
    </source>
</evidence>
<dbReference type="GeneID" id="116288650"/>
<dbReference type="Pfam" id="PF15299">
    <property type="entry name" value="ALS2CR8"/>
    <property type="match status" value="1"/>
</dbReference>
<sequence>MAEKSMTVIMVLTETRLIKGDILKRCRNQSTLLQDTGDHFSFKKRRFLVQNTKKFGCPAQVIMREVMQFPGYKVVLILVMMNNIDKNTERGKRSVSEKLRKDIEKGCAKGETRIYIEFPKMTDHQGHPTGEASGILQQIDPRLINKIQKLATSEGKTSVNEMKRHLNTFVRHELCQEDDTPSILNRRFFPSKTTIKNHMYRAFIKEQLSNIDQKNLEEKIEIWQKESANDKFKFRPYVEEEEKDPTTACDGLEDDVADNVKIDLGKRGLLFVHQTKWQQELMLRYGNELTLLDATYKTTKYALPLYFVVVKTNIDYQVVGSFVIQSETSEAIKEALGILRDWSNNKWSPLYFMVDCAEEEITAIQEIFNNCQVYICDFHREQAWERWLSKGTNGLTEKKDLLLAKLRAIARSRTEQECNVAVDNLKSTPEWKTSKNLKNWIENTWLRQKKRWVWAYRKERLLVNINTNNGVERQNKTFKYDYLVGKLKPTLSRMITVLVEDFLPDKFNRYVEGNCRLSSSFKEYNRAIPEYLHNRPTYVVKHCQDRMTSAQDFTMADIQVLEQQNNTCFFKVKSHPHVYEVQFGNSESLPSCQCLDWEKTRLPYKHFFAIFKCIPKWNFSDLPEHYRHSPFLTLDENVMFGTSTTHTYKPRLDEDSVSSHDINSASPSEQPAELQQQSKPLHYKDIPQRKKFFKTAATKCFFSQVKQPDTGDYRKYWH</sequence>
<dbReference type="OrthoDB" id="5973923at2759"/>
<dbReference type="Pfam" id="PF21056">
    <property type="entry name" value="ZSWIM1-3_RNaseH-like"/>
    <property type="match status" value="1"/>
</dbReference>
<reference evidence="4" key="1">
    <citation type="submission" date="2025-08" db="UniProtKB">
        <authorList>
            <consortium name="RefSeq"/>
        </authorList>
    </citation>
    <scope>IDENTIFICATION</scope>
    <source>
        <tissue evidence="4">Tentacle</tissue>
    </source>
</reference>
<feature type="region of interest" description="Disordered" evidence="1">
    <location>
        <begin position="651"/>
        <end position="678"/>
    </location>
</feature>
<evidence type="ECO:0000256" key="1">
    <source>
        <dbReference type="SAM" id="MobiDB-lite"/>
    </source>
</evidence>
<proteinExistence type="predicted"/>
<dbReference type="PANTHER" id="PTHR47456">
    <property type="entry name" value="PHD-TYPE DOMAIN-CONTAINING PROTEIN"/>
    <property type="match status" value="1"/>
</dbReference>
<feature type="compositionally biased region" description="Polar residues" evidence="1">
    <location>
        <begin position="659"/>
        <end position="678"/>
    </location>
</feature>
<evidence type="ECO:0000259" key="2">
    <source>
        <dbReference type="Pfam" id="PF21056"/>
    </source>
</evidence>
<keyword evidence="3" id="KW-1185">Reference proteome</keyword>
<protein>
    <submittedName>
        <fullName evidence="4">Uncharacterized protein LOC116288650</fullName>
    </submittedName>
</protein>
<dbReference type="InParanoid" id="A0A6P8H7W3"/>
<name>A0A6P8H7W3_ACTTE</name>
<dbReference type="PANTHER" id="PTHR47456:SF1">
    <property type="entry name" value="PHD-TYPE DOMAIN-CONTAINING PROTEIN"/>
    <property type="match status" value="1"/>
</dbReference>
<dbReference type="InterPro" id="IPR029309">
    <property type="entry name" value="CaRF"/>
</dbReference>
<organism evidence="3 4">
    <name type="scientific">Actinia tenebrosa</name>
    <name type="common">Australian red waratah sea anemone</name>
    <dbReference type="NCBI Taxonomy" id="6105"/>
    <lineage>
        <taxon>Eukaryota</taxon>
        <taxon>Metazoa</taxon>
        <taxon>Cnidaria</taxon>
        <taxon>Anthozoa</taxon>
        <taxon>Hexacorallia</taxon>
        <taxon>Actiniaria</taxon>
        <taxon>Actiniidae</taxon>
        <taxon>Actinia</taxon>
    </lineage>
</organism>
<dbReference type="InterPro" id="IPR048324">
    <property type="entry name" value="ZSWIM1-3_RNaseH-like"/>
</dbReference>
<dbReference type="GO" id="GO:0003700">
    <property type="term" value="F:DNA-binding transcription factor activity"/>
    <property type="evidence" value="ECO:0007669"/>
    <property type="project" value="InterPro"/>
</dbReference>
<evidence type="ECO:0000313" key="3">
    <source>
        <dbReference type="Proteomes" id="UP000515163"/>
    </source>
</evidence>
<accession>A0A6P8H7W3</accession>
<feature type="domain" description="ZSWIM1/3 RNaseH-like" evidence="2">
    <location>
        <begin position="272"/>
        <end position="373"/>
    </location>
</feature>